<protein>
    <recommendedName>
        <fullName evidence="7">Endoribonuclease YbeY</fullName>
        <ecNumber evidence="7">3.1.-.-</ecNumber>
    </recommendedName>
</protein>
<comment type="subcellular location">
    <subcellularLocation>
        <location evidence="7">Cytoplasm</location>
    </subcellularLocation>
</comment>
<dbReference type="NCBIfam" id="TIGR00043">
    <property type="entry name" value="rRNA maturation RNase YbeY"/>
    <property type="match status" value="1"/>
</dbReference>
<evidence type="ECO:0000256" key="1">
    <source>
        <dbReference type="ARBA" id="ARBA00010875"/>
    </source>
</evidence>
<dbReference type="InterPro" id="IPR002036">
    <property type="entry name" value="YbeY"/>
</dbReference>
<feature type="binding site" evidence="7">
    <location>
        <position position="124"/>
    </location>
    <ligand>
        <name>Zn(2+)</name>
        <dbReference type="ChEBI" id="CHEBI:29105"/>
        <note>catalytic</note>
    </ligand>
</feature>
<dbReference type="eggNOG" id="COG0319">
    <property type="taxonomic scope" value="Bacteria"/>
</dbReference>
<keyword evidence="7" id="KW-0690">Ribosome biogenesis</keyword>
<keyword evidence="7" id="KW-0698">rRNA processing</keyword>
<keyword evidence="2 7" id="KW-0540">Nuclease</keyword>
<dbReference type="InterPro" id="IPR023091">
    <property type="entry name" value="MetalPrtase_cat_dom_sf_prd"/>
</dbReference>
<dbReference type="PANTHER" id="PTHR46986:SF1">
    <property type="entry name" value="ENDORIBONUCLEASE YBEY, CHLOROPLASTIC"/>
    <property type="match status" value="1"/>
</dbReference>
<evidence type="ECO:0000256" key="5">
    <source>
        <dbReference type="ARBA" id="ARBA00022801"/>
    </source>
</evidence>
<dbReference type="GO" id="GO:0004222">
    <property type="term" value="F:metalloendopeptidase activity"/>
    <property type="evidence" value="ECO:0007669"/>
    <property type="project" value="InterPro"/>
</dbReference>
<proteinExistence type="inferred from homology"/>
<keyword evidence="4 7" id="KW-0255">Endonuclease</keyword>
<dbReference type="HOGENOM" id="CLU_106710_3_3_7"/>
<dbReference type="PANTHER" id="PTHR46986">
    <property type="entry name" value="ENDORIBONUCLEASE YBEY, CHLOROPLASTIC"/>
    <property type="match status" value="1"/>
</dbReference>
<reference evidence="8 9" key="1">
    <citation type="journal article" date="2013" name="ISME J.">
        <title>By their genes ye shall know them: genomic signatures of predatory bacteria.</title>
        <authorList>
            <person name="Pasternak Z."/>
            <person name="Pietrokovski S."/>
            <person name="Rotem O."/>
            <person name="Gophna U."/>
            <person name="Lurie-Weinberger M.N."/>
            <person name="Jurkevitch E."/>
        </authorList>
    </citation>
    <scope>NUCLEOTIDE SEQUENCE [LARGE SCALE GENOMIC DNA]</scope>
    <source>
        <strain evidence="8 9">JSS</strain>
    </source>
</reference>
<evidence type="ECO:0000256" key="6">
    <source>
        <dbReference type="ARBA" id="ARBA00022833"/>
    </source>
</evidence>
<organism evidence="8 9">
    <name type="scientific">Pseudobdellovibrio exovorus JSS</name>
    <dbReference type="NCBI Taxonomy" id="1184267"/>
    <lineage>
        <taxon>Bacteria</taxon>
        <taxon>Pseudomonadati</taxon>
        <taxon>Bdellovibrionota</taxon>
        <taxon>Bdellovibrionia</taxon>
        <taxon>Bdellovibrionales</taxon>
        <taxon>Pseudobdellovibrionaceae</taxon>
        <taxon>Pseudobdellovibrio</taxon>
    </lineage>
</organism>
<gene>
    <name evidence="7" type="primary">ybeY</name>
    <name evidence="8" type="ORF">A11Q_905</name>
</gene>
<evidence type="ECO:0000313" key="8">
    <source>
        <dbReference type="EMBL" id="AGH95121.1"/>
    </source>
</evidence>
<evidence type="ECO:0000256" key="4">
    <source>
        <dbReference type="ARBA" id="ARBA00022759"/>
    </source>
</evidence>
<dbReference type="EMBL" id="CP003537">
    <property type="protein sequence ID" value="AGH95121.1"/>
    <property type="molecule type" value="Genomic_DNA"/>
</dbReference>
<comment type="similarity">
    <text evidence="1 7">Belongs to the endoribonuclease YbeY family.</text>
</comment>
<comment type="cofactor">
    <cofactor evidence="7">
        <name>Zn(2+)</name>
        <dbReference type="ChEBI" id="CHEBI:29105"/>
    </cofactor>
    <text evidence="7">Binds 1 zinc ion.</text>
</comment>
<feature type="binding site" evidence="7">
    <location>
        <position position="118"/>
    </location>
    <ligand>
        <name>Zn(2+)</name>
        <dbReference type="ChEBI" id="CHEBI:29105"/>
        <note>catalytic</note>
    </ligand>
</feature>
<dbReference type="GO" id="GO:0005737">
    <property type="term" value="C:cytoplasm"/>
    <property type="evidence" value="ECO:0007669"/>
    <property type="project" value="UniProtKB-SubCell"/>
</dbReference>
<dbReference type="KEGG" id="bex:A11Q_905"/>
<evidence type="ECO:0000256" key="3">
    <source>
        <dbReference type="ARBA" id="ARBA00022723"/>
    </source>
</evidence>
<dbReference type="GO" id="GO:0008270">
    <property type="term" value="F:zinc ion binding"/>
    <property type="evidence" value="ECO:0007669"/>
    <property type="project" value="UniProtKB-UniRule"/>
</dbReference>
<dbReference type="RefSeq" id="WP_015469611.1">
    <property type="nucleotide sequence ID" value="NC_020813.1"/>
</dbReference>
<dbReference type="AlphaFoldDB" id="M4VAS3"/>
<dbReference type="Proteomes" id="UP000012040">
    <property type="component" value="Chromosome"/>
</dbReference>
<dbReference type="Pfam" id="PF02130">
    <property type="entry name" value="YbeY"/>
    <property type="match status" value="1"/>
</dbReference>
<evidence type="ECO:0000256" key="7">
    <source>
        <dbReference type="HAMAP-Rule" id="MF_00009"/>
    </source>
</evidence>
<dbReference type="EC" id="3.1.-.-" evidence="7"/>
<name>M4VAS3_9BACT</name>
<dbReference type="Gene3D" id="3.40.390.30">
    <property type="entry name" value="Metalloproteases ('zincins'), catalytic domain"/>
    <property type="match status" value="1"/>
</dbReference>
<dbReference type="PATRIC" id="fig|1184267.3.peg.914"/>
<dbReference type="SUPFAM" id="SSF55486">
    <property type="entry name" value="Metalloproteases ('zincins'), catalytic domain"/>
    <property type="match status" value="1"/>
</dbReference>
<keyword evidence="3 7" id="KW-0479">Metal-binding</keyword>
<dbReference type="HAMAP" id="MF_00009">
    <property type="entry name" value="Endoribonucl_YbeY"/>
    <property type="match status" value="1"/>
</dbReference>
<dbReference type="STRING" id="1184267.A11Q_905"/>
<feature type="binding site" evidence="7">
    <location>
        <position position="114"/>
    </location>
    <ligand>
        <name>Zn(2+)</name>
        <dbReference type="ChEBI" id="CHEBI:29105"/>
        <note>catalytic</note>
    </ligand>
</feature>
<comment type="function">
    <text evidence="7">Single strand-specific metallo-endoribonuclease involved in late-stage 70S ribosome quality control and in maturation of the 3' terminus of the 16S rRNA.</text>
</comment>
<dbReference type="GO" id="GO:0004521">
    <property type="term" value="F:RNA endonuclease activity"/>
    <property type="evidence" value="ECO:0007669"/>
    <property type="project" value="UniProtKB-UniRule"/>
</dbReference>
<evidence type="ECO:0000313" key="9">
    <source>
        <dbReference type="Proteomes" id="UP000012040"/>
    </source>
</evidence>
<keyword evidence="7" id="KW-0963">Cytoplasm</keyword>
<dbReference type="GO" id="GO:0006364">
    <property type="term" value="P:rRNA processing"/>
    <property type="evidence" value="ECO:0007669"/>
    <property type="project" value="UniProtKB-UniRule"/>
</dbReference>
<sequence length="158" mass="18572">MKVNIVNEPEKLLSAPQLKKLVQRICRYFAVKKIRNRQMLLKKKELTVVFLSRAEMKTINYQFRKKNKPTDILSFASGDPESLGELLLCLPVLEEQAKRQQHSLQHETAYMLIHGILHLLGYDHELSKAEEQLMFRLQDRCFEEISRLFRSNIQSNST</sequence>
<keyword evidence="6 7" id="KW-0862">Zinc</keyword>
<keyword evidence="5 7" id="KW-0378">Hydrolase</keyword>
<keyword evidence="9" id="KW-1185">Reference proteome</keyword>
<evidence type="ECO:0000256" key="2">
    <source>
        <dbReference type="ARBA" id="ARBA00022722"/>
    </source>
</evidence>
<dbReference type="OrthoDB" id="9807740at2"/>
<accession>M4VAS3</accession>
<dbReference type="InterPro" id="IPR020549">
    <property type="entry name" value="YbeY_CS"/>
</dbReference>
<dbReference type="PROSITE" id="PS01306">
    <property type="entry name" value="UPF0054"/>
    <property type="match status" value="1"/>
</dbReference>